<protein>
    <submittedName>
        <fullName evidence="3">Uncharacterized protein</fullName>
    </submittedName>
</protein>
<evidence type="ECO:0000313" key="3">
    <source>
        <dbReference type="WBParaSite" id="L893_g9715.t1"/>
    </source>
</evidence>
<dbReference type="AlphaFoldDB" id="A0A1I8AWN3"/>
<organism evidence="2 3">
    <name type="scientific">Steinernema glaseri</name>
    <dbReference type="NCBI Taxonomy" id="37863"/>
    <lineage>
        <taxon>Eukaryota</taxon>
        <taxon>Metazoa</taxon>
        <taxon>Ecdysozoa</taxon>
        <taxon>Nematoda</taxon>
        <taxon>Chromadorea</taxon>
        <taxon>Rhabditida</taxon>
        <taxon>Tylenchina</taxon>
        <taxon>Panagrolaimomorpha</taxon>
        <taxon>Strongyloidoidea</taxon>
        <taxon>Steinernematidae</taxon>
        <taxon>Steinernema</taxon>
    </lineage>
</organism>
<feature type="chain" id="PRO_5009315229" evidence="1">
    <location>
        <begin position="26"/>
        <end position="191"/>
    </location>
</feature>
<reference evidence="3" key="1">
    <citation type="submission" date="2016-11" db="UniProtKB">
        <authorList>
            <consortium name="WormBaseParasite"/>
        </authorList>
    </citation>
    <scope>IDENTIFICATION</scope>
</reference>
<dbReference type="PANTHER" id="PTHR38612:SF2">
    <property type="entry name" value="PROTEIN DCT-5"/>
    <property type="match status" value="1"/>
</dbReference>
<dbReference type="PANTHER" id="PTHR38612">
    <property type="entry name" value="PROTEIN DCT-5-RELATED"/>
    <property type="match status" value="1"/>
</dbReference>
<keyword evidence="1" id="KW-0732">Signal</keyword>
<dbReference type="WBParaSite" id="L893_g9715.t1">
    <property type="protein sequence ID" value="L893_g9715.t1"/>
    <property type="gene ID" value="L893_g9715"/>
</dbReference>
<dbReference type="Pfam" id="PF17266">
    <property type="entry name" value="DUF5332"/>
    <property type="match status" value="1"/>
</dbReference>
<sequence length="191" mass="20909">MLNSLTSMLVALCVTMAMRGSFVAGSPCSRMTRCAVNKCLPKDVLQKGEELGLALGDMFAHLVESFDLVCVATKCTDDCKLCEQCEYALQQMAALINGEETGGLCPKLETCSANCIKEDLDRVLQCIGKKCNIHCYDGDCPSCVGVARRMFMQVCRENNMPSMPSIQFNGNCTQLFKEMSHSYVSARVQVA</sequence>
<evidence type="ECO:0000313" key="2">
    <source>
        <dbReference type="Proteomes" id="UP000095287"/>
    </source>
</evidence>
<accession>A0A1I8AWN3</accession>
<name>A0A1I8AWN3_9BILA</name>
<dbReference type="Proteomes" id="UP000095287">
    <property type="component" value="Unplaced"/>
</dbReference>
<feature type="signal peptide" evidence="1">
    <location>
        <begin position="1"/>
        <end position="25"/>
    </location>
</feature>
<proteinExistence type="predicted"/>
<dbReference type="InterPro" id="IPR035161">
    <property type="entry name" value="DUF5332"/>
</dbReference>
<keyword evidence="2" id="KW-1185">Reference proteome</keyword>
<evidence type="ECO:0000256" key="1">
    <source>
        <dbReference type="SAM" id="SignalP"/>
    </source>
</evidence>